<dbReference type="Proteomes" id="UP000604825">
    <property type="component" value="Unassembled WGS sequence"/>
</dbReference>
<dbReference type="AlphaFoldDB" id="A0A811QD48"/>
<proteinExistence type="predicted"/>
<organism evidence="2 3">
    <name type="scientific">Miscanthus lutarioriparius</name>
    <dbReference type="NCBI Taxonomy" id="422564"/>
    <lineage>
        <taxon>Eukaryota</taxon>
        <taxon>Viridiplantae</taxon>
        <taxon>Streptophyta</taxon>
        <taxon>Embryophyta</taxon>
        <taxon>Tracheophyta</taxon>
        <taxon>Spermatophyta</taxon>
        <taxon>Magnoliopsida</taxon>
        <taxon>Liliopsida</taxon>
        <taxon>Poales</taxon>
        <taxon>Poaceae</taxon>
        <taxon>PACMAD clade</taxon>
        <taxon>Panicoideae</taxon>
        <taxon>Andropogonodae</taxon>
        <taxon>Andropogoneae</taxon>
        <taxon>Saccharinae</taxon>
        <taxon>Miscanthus</taxon>
    </lineage>
</organism>
<keyword evidence="3" id="KW-1185">Reference proteome</keyword>
<evidence type="ECO:0000313" key="2">
    <source>
        <dbReference type="EMBL" id="CAD6256303.1"/>
    </source>
</evidence>
<gene>
    <name evidence="2" type="ORF">NCGR_LOCUS39811</name>
</gene>
<evidence type="ECO:0000313" key="3">
    <source>
        <dbReference type="Proteomes" id="UP000604825"/>
    </source>
</evidence>
<feature type="region of interest" description="Disordered" evidence="1">
    <location>
        <begin position="54"/>
        <end position="80"/>
    </location>
</feature>
<sequence>MQCNRIKVISYEYRATDCSMARHYEPEMPWLALGTIADRHAASLMVMDEQAEYEPEIQGTSGNRSETLIGDPHPGEILFG</sequence>
<reference evidence="2" key="1">
    <citation type="submission" date="2020-10" db="EMBL/GenBank/DDBJ databases">
        <authorList>
            <person name="Han B."/>
            <person name="Lu T."/>
            <person name="Zhao Q."/>
            <person name="Huang X."/>
            <person name="Zhao Y."/>
        </authorList>
    </citation>
    <scope>NUCLEOTIDE SEQUENCE</scope>
</reference>
<evidence type="ECO:0000256" key="1">
    <source>
        <dbReference type="SAM" id="MobiDB-lite"/>
    </source>
</evidence>
<dbReference type="EMBL" id="CAJGYO010000010">
    <property type="protein sequence ID" value="CAD6256303.1"/>
    <property type="molecule type" value="Genomic_DNA"/>
</dbReference>
<accession>A0A811QD48</accession>
<protein>
    <submittedName>
        <fullName evidence="2">Uncharacterized protein</fullName>
    </submittedName>
</protein>
<comment type="caution">
    <text evidence="2">The sequence shown here is derived from an EMBL/GenBank/DDBJ whole genome shotgun (WGS) entry which is preliminary data.</text>
</comment>
<name>A0A811QD48_9POAL</name>